<dbReference type="STRING" id="7574.A0A1S3H0D9"/>
<dbReference type="PANTHER" id="PTHR13866">
    <property type="entry name" value="SPARC OSTEONECTIN"/>
    <property type="match status" value="1"/>
</dbReference>
<dbReference type="RefSeq" id="XP_013379468.1">
    <property type="nucleotide sequence ID" value="XM_013524014.1"/>
</dbReference>
<dbReference type="AlphaFoldDB" id="A0A1S3H0D9"/>
<dbReference type="Proteomes" id="UP000085678">
    <property type="component" value="Unplaced"/>
</dbReference>
<dbReference type="InParanoid" id="A0A1S3H0D9"/>
<dbReference type="OrthoDB" id="6614329at2759"/>
<organism evidence="8 9">
    <name type="scientific">Lingula anatina</name>
    <name type="common">Brachiopod</name>
    <name type="synonym">Lingula unguis</name>
    <dbReference type="NCBI Taxonomy" id="7574"/>
    <lineage>
        <taxon>Eukaryota</taxon>
        <taxon>Metazoa</taxon>
        <taxon>Spiralia</taxon>
        <taxon>Lophotrochozoa</taxon>
        <taxon>Brachiopoda</taxon>
        <taxon>Linguliformea</taxon>
        <taxon>Lingulata</taxon>
        <taxon>Lingulida</taxon>
        <taxon>Linguloidea</taxon>
        <taxon>Lingulidae</taxon>
        <taxon>Lingula</taxon>
    </lineage>
</organism>
<evidence type="ECO:0000256" key="5">
    <source>
        <dbReference type="SAM" id="SignalP"/>
    </source>
</evidence>
<dbReference type="GeneID" id="106150970"/>
<gene>
    <name evidence="9" type="primary">LOC106150970</name>
</gene>
<evidence type="ECO:0000259" key="7">
    <source>
        <dbReference type="PROSITE" id="PS51465"/>
    </source>
</evidence>
<evidence type="ECO:0000313" key="8">
    <source>
        <dbReference type="Proteomes" id="UP000085678"/>
    </source>
</evidence>
<dbReference type="SUPFAM" id="SSF100895">
    <property type="entry name" value="Kazal-type serine protease inhibitors"/>
    <property type="match status" value="3"/>
</dbReference>
<evidence type="ECO:0000313" key="9">
    <source>
        <dbReference type="RefSeq" id="XP_013379468.1"/>
    </source>
</evidence>
<dbReference type="OMA" id="DYKAYVH"/>
<reference evidence="9" key="1">
    <citation type="submission" date="2025-08" db="UniProtKB">
        <authorList>
            <consortium name="RefSeq"/>
        </authorList>
    </citation>
    <scope>IDENTIFICATION</scope>
    <source>
        <tissue evidence="9">Gonads</tissue>
    </source>
</reference>
<dbReference type="GO" id="GO:0005518">
    <property type="term" value="F:collagen binding"/>
    <property type="evidence" value="ECO:0007669"/>
    <property type="project" value="TreeGrafter"/>
</dbReference>
<feature type="domain" description="Kazal-like" evidence="7">
    <location>
        <begin position="275"/>
        <end position="324"/>
    </location>
</feature>
<keyword evidence="3" id="KW-1015">Disulfide bond</keyword>
<evidence type="ECO:0000259" key="6">
    <source>
        <dbReference type="PROSITE" id="PS51364"/>
    </source>
</evidence>
<dbReference type="Pfam" id="PF07648">
    <property type="entry name" value="Kazal_2"/>
    <property type="match status" value="3"/>
</dbReference>
<dbReference type="GO" id="GO:0050840">
    <property type="term" value="F:extracellular matrix binding"/>
    <property type="evidence" value="ECO:0007669"/>
    <property type="project" value="TreeGrafter"/>
</dbReference>
<evidence type="ECO:0000256" key="4">
    <source>
        <dbReference type="ARBA" id="ARBA00023180"/>
    </source>
</evidence>
<evidence type="ECO:0000256" key="2">
    <source>
        <dbReference type="ARBA" id="ARBA00022737"/>
    </source>
</evidence>
<dbReference type="Pfam" id="PF21333">
    <property type="entry name" value="FST_N"/>
    <property type="match status" value="1"/>
</dbReference>
<dbReference type="GO" id="GO:0005509">
    <property type="term" value="F:calcium ion binding"/>
    <property type="evidence" value="ECO:0007669"/>
    <property type="project" value="TreeGrafter"/>
</dbReference>
<dbReference type="Gene3D" id="3.90.290.10">
    <property type="entry name" value="TGF-beta binding (TB) domain"/>
    <property type="match status" value="1"/>
</dbReference>
<dbReference type="PROSITE" id="PS51465">
    <property type="entry name" value="KAZAL_2"/>
    <property type="match status" value="3"/>
</dbReference>
<dbReference type="KEGG" id="lak:106150970"/>
<dbReference type="SUPFAM" id="SSF57581">
    <property type="entry name" value="TB module/8-cys domain"/>
    <property type="match status" value="1"/>
</dbReference>
<dbReference type="CDD" id="cd00104">
    <property type="entry name" value="KAZAL_FS"/>
    <property type="match status" value="3"/>
</dbReference>
<dbReference type="SMART" id="SM00280">
    <property type="entry name" value="KAZAL"/>
    <property type="match status" value="3"/>
</dbReference>
<evidence type="ECO:0000256" key="3">
    <source>
        <dbReference type="ARBA" id="ARBA00023157"/>
    </source>
</evidence>
<evidence type="ECO:0000256" key="1">
    <source>
        <dbReference type="ARBA" id="ARBA00022729"/>
    </source>
</evidence>
<keyword evidence="8" id="KW-1185">Reference proteome</keyword>
<dbReference type="GO" id="GO:0005615">
    <property type="term" value="C:extracellular space"/>
    <property type="evidence" value="ECO:0007669"/>
    <property type="project" value="TreeGrafter"/>
</dbReference>
<dbReference type="InterPro" id="IPR002350">
    <property type="entry name" value="Kazal_dom"/>
</dbReference>
<dbReference type="InterPro" id="IPR036773">
    <property type="entry name" value="TB_dom_sf"/>
</dbReference>
<keyword evidence="2" id="KW-0677">Repeat</keyword>
<feature type="domain" description="Kazal-like" evidence="7">
    <location>
        <begin position="197"/>
        <end position="248"/>
    </location>
</feature>
<dbReference type="InterPro" id="IPR017878">
    <property type="entry name" value="TB_dom"/>
</dbReference>
<sequence length="345" mass="38122">MQTFTIIHRAVMGKSVVLLTCLWMILYISSSPVAAGNCWLMVGSNGLCQSFYKGNVSREECCRRGHANRAWTPEDLSSGELFYILAIRQGAPNCQPCQETCEQVKCEEGKRCKMRNGRPKCVCAPRCSSNRPQHKGPLCGTDGRMYRNHCSMLKYNCRHNKKVEIAYFGRCQKSCDNVICTDNKNCVVDQNGMPHCVYCSIHCPPAHSASQMICGADGVTYESFCLLQQATCRKGRTIGSAYHGPCQGHITCQNLTCSDNKKCLVNIKTKRPQCVSCNMDCSDYGALKVCGTDNQTYSSWCKMHQTACQMGVVIETQHAGACGTLGDAFNVDYYDASGINDPSTE</sequence>
<keyword evidence="1 5" id="KW-0732">Signal</keyword>
<dbReference type="PANTHER" id="PTHR13866:SF29">
    <property type="entry name" value="FOLLISTATIN"/>
    <property type="match status" value="1"/>
</dbReference>
<dbReference type="PROSITE" id="PS51364">
    <property type="entry name" value="TB"/>
    <property type="match status" value="1"/>
</dbReference>
<proteinExistence type="predicted"/>
<name>A0A1S3H0D9_LINAN</name>
<feature type="signal peptide" evidence="5">
    <location>
        <begin position="1"/>
        <end position="35"/>
    </location>
</feature>
<protein>
    <submittedName>
        <fullName evidence="9">Follistatin-A isoform X1</fullName>
    </submittedName>
</protein>
<feature type="chain" id="PRO_5010360046" evidence="5">
    <location>
        <begin position="36"/>
        <end position="345"/>
    </location>
</feature>
<dbReference type="InterPro" id="IPR003645">
    <property type="entry name" value="Fol_N"/>
</dbReference>
<dbReference type="SMART" id="SM00274">
    <property type="entry name" value="FOLN"/>
    <property type="match status" value="3"/>
</dbReference>
<dbReference type="FunFam" id="3.90.290.10:FF:000013">
    <property type="entry name" value="Follistatin a"/>
    <property type="match status" value="1"/>
</dbReference>
<dbReference type="InterPro" id="IPR036058">
    <property type="entry name" value="Kazal_dom_sf"/>
</dbReference>
<accession>A0A1S3H0D9</accession>
<dbReference type="FunCoup" id="A0A1S3H0D9">
    <property type="interactions" value="8"/>
</dbReference>
<feature type="domain" description="TB" evidence="6">
    <location>
        <begin position="36"/>
        <end position="97"/>
    </location>
</feature>
<keyword evidence="4" id="KW-0325">Glycoprotein</keyword>
<feature type="domain" description="Kazal-like" evidence="7">
    <location>
        <begin position="124"/>
        <end position="173"/>
    </location>
</feature>
<dbReference type="Gene3D" id="3.30.60.30">
    <property type="match status" value="3"/>
</dbReference>